<accession>A0A1S0ZLK1</accession>
<proteinExistence type="predicted"/>
<gene>
    <name evidence="2" type="ORF">A7T00_07145</name>
</gene>
<comment type="caution">
    <text evidence="2">The sequence shown here is derived from an EMBL/GenBank/DDBJ whole genome shotgun (WGS) entry which is preliminary data.</text>
</comment>
<dbReference type="AlphaFoldDB" id="A0A1S0ZLK1"/>
<feature type="region of interest" description="Disordered" evidence="1">
    <location>
        <begin position="174"/>
        <end position="195"/>
    </location>
</feature>
<evidence type="ECO:0000313" key="2">
    <source>
        <dbReference type="EMBL" id="OHG69125.1"/>
    </source>
</evidence>
<sequence>MTVKIDRKLNFVSTITRDDGSLVYLHVVPFPYEVVEENCVLLGNLFNNFFSLVGSVGAPRVAAMMLRKIIKARQEAGDLQPGTPNIVDEIQRLTTVIWNDNGTWKTSSLEAAFRQEIITDDEYREVEGEVVFFMVSSAIQKANLIAPTVGKALDMYSGQLVSLSAMAYRDSLPTSKTVTDIPTPEALPEPSHIPS</sequence>
<protein>
    <submittedName>
        <fullName evidence="2">Uncharacterized protein</fullName>
    </submittedName>
</protein>
<reference evidence="2" key="1">
    <citation type="submission" date="2016-09" db="EMBL/GenBank/DDBJ databases">
        <title>Whole genome sequencing of Salmonella enterica.</title>
        <authorList>
            <person name="Bell R."/>
        </authorList>
    </citation>
    <scope>NUCLEOTIDE SEQUENCE [LARGE SCALE GENOMIC DNA]</scope>
    <source>
        <strain evidence="2">CFSAN044978</strain>
    </source>
</reference>
<organism evidence="2">
    <name type="scientific">Salmonella enterica subsp. enterica serovar Saintpaul</name>
    <dbReference type="NCBI Taxonomy" id="90105"/>
    <lineage>
        <taxon>Bacteria</taxon>
        <taxon>Pseudomonadati</taxon>
        <taxon>Pseudomonadota</taxon>
        <taxon>Gammaproteobacteria</taxon>
        <taxon>Enterobacterales</taxon>
        <taxon>Enterobacteriaceae</taxon>
        <taxon>Salmonella</taxon>
    </lineage>
</organism>
<name>A0A1S0ZLK1_SALET</name>
<dbReference type="EMBL" id="MLZC01000002">
    <property type="protein sequence ID" value="OHG69125.1"/>
    <property type="molecule type" value="Genomic_DNA"/>
</dbReference>
<feature type="compositionally biased region" description="Pro residues" evidence="1">
    <location>
        <begin position="185"/>
        <end position="195"/>
    </location>
</feature>
<dbReference type="RefSeq" id="WP_070794081.1">
    <property type="nucleotide sequence ID" value="NZ_QWDP01000001.1"/>
</dbReference>
<evidence type="ECO:0000256" key="1">
    <source>
        <dbReference type="SAM" id="MobiDB-lite"/>
    </source>
</evidence>